<dbReference type="Proteomes" id="UP000706124">
    <property type="component" value="Unassembled WGS sequence"/>
</dbReference>
<reference evidence="2 3" key="1">
    <citation type="journal article" date="2020" name="bioRxiv">
        <title>Whole genome comparisons of ergot fungi reveals the divergence and evolution of species within the genus Claviceps are the result of varying mechanisms driving genome evolution and host range expansion.</title>
        <authorList>
            <person name="Wyka S.A."/>
            <person name="Mondo S.J."/>
            <person name="Liu M."/>
            <person name="Dettman J."/>
            <person name="Nalam V."/>
            <person name="Broders K.D."/>
        </authorList>
    </citation>
    <scope>NUCLEOTIDE SEQUENCE [LARGE SCALE GENOMIC DNA]</scope>
    <source>
        <strain evidence="2 3">CCC 1485</strain>
    </source>
</reference>
<keyword evidence="3" id="KW-1185">Reference proteome</keyword>
<keyword evidence="1" id="KW-1133">Transmembrane helix</keyword>
<keyword evidence="1" id="KW-0812">Transmembrane</keyword>
<dbReference type="EMBL" id="SRPO01000277">
    <property type="protein sequence ID" value="KAG5934992.1"/>
    <property type="molecule type" value="Genomic_DNA"/>
</dbReference>
<sequence length="96" mass="10687">MQKIDGIQFDAYDATGPINTVSSFIPGILTTTTDVPQEAWRRDLRTIAEDLNYLSVGINPWVKVGQLLLRVLLAALAIIFCDLWLLNSSVVVIRMP</sequence>
<organism evidence="2 3">
    <name type="scientific">Claviceps pazoutovae</name>
    <dbReference type="NCBI Taxonomy" id="1649127"/>
    <lineage>
        <taxon>Eukaryota</taxon>
        <taxon>Fungi</taxon>
        <taxon>Dikarya</taxon>
        <taxon>Ascomycota</taxon>
        <taxon>Pezizomycotina</taxon>
        <taxon>Sordariomycetes</taxon>
        <taxon>Hypocreomycetidae</taxon>
        <taxon>Hypocreales</taxon>
        <taxon>Clavicipitaceae</taxon>
        <taxon>Claviceps</taxon>
    </lineage>
</organism>
<proteinExistence type="predicted"/>
<evidence type="ECO:0000313" key="2">
    <source>
        <dbReference type="EMBL" id="KAG5934992.1"/>
    </source>
</evidence>
<accession>A0A9P7MAA6</accession>
<comment type="caution">
    <text evidence="2">The sequence shown here is derived from an EMBL/GenBank/DDBJ whole genome shotgun (WGS) entry which is preliminary data.</text>
</comment>
<gene>
    <name evidence="2" type="ORF">E4U60_003425</name>
</gene>
<evidence type="ECO:0000313" key="3">
    <source>
        <dbReference type="Proteomes" id="UP000706124"/>
    </source>
</evidence>
<evidence type="ECO:0000256" key="1">
    <source>
        <dbReference type="SAM" id="Phobius"/>
    </source>
</evidence>
<feature type="transmembrane region" description="Helical" evidence="1">
    <location>
        <begin position="67"/>
        <end position="86"/>
    </location>
</feature>
<dbReference type="AlphaFoldDB" id="A0A9P7MAA6"/>
<keyword evidence="1" id="KW-0472">Membrane</keyword>
<name>A0A9P7MAA6_9HYPO</name>
<protein>
    <submittedName>
        <fullName evidence="2">Uncharacterized protein</fullName>
    </submittedName>
</protein>